<evidence type="ECO:0000313" key="1">
    <source>
        <dbReference type="EMBL" id="TNV71025.1"/>
    </source>
</evidence>
<keyword evidence="2" id="KW-1185">Reference proteome</keyword>
<name>A0A8J8NAA2_HALGN</name>
<accession>A0A8J8NAA2</accession>
<comment type="caution">
    <text evidence="1">The sequence shown here is derived from an EMBL/GenBank/DDBJ whole genome shotgun (WGS) entry which is preliminary data.</text>
</comment>
<sequence>MQLQLSTDNLTSLFSLIYDDDIDIWYIQEIDTSTGLVVGTPFWIHLDSAYFSSSLKVKEVNGRDLVVFVGFEDYRDSLIVVLGQKDPSNVMQYQSYFTYTGSQTGSISSVLLDMRIISGSQVVILAYLVQWVKIIKFDISTLKATYRATLPHQSMPMSSGSFISDQYFYYSFQGKQLPSQIASPSSSSQTILRRPLKLWLLPQIQKSQQLLQVDLQARKNLYHQERHLCSLP</sequence>
<proteinExistence type="predicted"/>
<reference evidence="1" key="1">
    <citation type="submission" date="2019-06" db="EMBL/GenBank/DDBJ databases">
        <authorList>
            <person name="Zheng W."/>
        </authorList>
    </citation>
    <scope>NUCLEOTIDE SEQUENCE</scope>
    <source>
        <strain evidence="1">QDHG01</strain>
    </source>
</reference>
<dbReference type="EMBL" id="RRYP01031059">
    <property type="protein sequence ID" value="TNV71025.1"/>
    <property type="molecule type" value="Genomic_DNA"/>
</dbReference>
<organism evidence="1 2">
    <name type="scientific">Halteria grandinella</name>
    <dbReference type="NCBI Taxonomy" id="5974"/>
    <lineage>
        <taxon>Eukaryota</taxon>
        <taxon>Sar</taxon>
        <taxon>Alveolata</taxon>
        <taxon>Ciliophora</taxon>
        <taxon>Intramacronucleata</taxon>
        <taxon>Spirotrichea</taxon>
        <taxon>Stichotrichia</taxon>
        <taxon>Sporadotrichida</taxon>
        <taxon>Halteriidae</taxon>
        <taxon>Halteria</taxon>
    </lineage>
</organism>
<gene>
    <name evidence="1" type="ORF">FGO68_gene15735</name>
</gene>
<dbReference type="Proteomes" id="UP000785679">
    <property type="component" value="Unassembled WGS sequence"/>
</dbReference>
<evidence type="ECO:0000313" key="2">
    <source>
        <dbReference type="Proteomes" id="UP000785679"/>
    </source>
</evidence>
<dbReference type="AlphaFoldDB" id="A0A8J8NAA2"/>
<protein>
    <submittedName>
        <fullName evidence="1">Uncharacterized protein</fullName>
    </submittedName>
</protein>